<accession>A0ABS6ZE45</accession>
<dbReference type="SUPFAM" id="SSF54909">
    <property type="entry name" value="Dimeric alpha+beta barrel"/>
    <property type="match status" value="2"/>
</dbReference>
<name>A0ABS6ZE45_9ACTN</name>
<gene>
    <name evidence="1" type="ORF">GPJ59_30300</name>
</gene>
<dbReference type="EMBL" id="WTFF01000331">
    <property type="protein sequence ID" value="MBW5486040.1"/>
    <property type="molecule type" value="Genomic_DNA"/>
</dbReference>
<dbReference type="InterPro" id="IPR011008">
    <property type="entry name" value="Dimeric_a/b-barrel"/>
</dbReference>
<dbReference type="GO" id="GO:0004497">
    <property type="term" value="F:monooxygenase activity"/>
    <property type="evidence" value="ECO:0007669"/>
    <property type="project" value="UniProtKB-KW"/>
</dbReference>
<sequence>MKAVVQTVPRPDFSRPDVGVVMASTWRVGTPERQRAAVDAIAEAWRSRDWPAVGLLSYTVHIGTEGETLFHYSQWTDEGAYHEFVRTYRDDRNAEIDAAVPGIERVALHAYAPYRAVDTGKDAVPGCVVVVDAEFDGSDAAAPRTFVDLVLDALATDPAPAPGGIAAHFHVGTDGTDGTRMLNYAEWETEEAHIEAMAAPGRGVGSGTPQWDAVLAFPGVTGDSVRRYVPALSLAPGLS</sequence>
<keyword evidence="2" id="KW-1185">Reference proteome</keyword>
<dbReference type="RefSeq" id="WP_219671126.1">
    <property type="nucleotide sequence ID" value="NZ_WTFF01000331.1"/>
</dbReference>
<protein>
    <submittedName>
        <fullName evidence="1">Antibiotic biosynthesis monooxygenase</fullName>
    </submittedName>
</protein>
<dbReference type="Proteomes" id="UP000812013">
    <property type="component" value="Unassembled WGS sequence"/>
</dbReference>
<keyword evidence="1" id="KW-0503">Monooxygenase</keyword>
<proteinExistence type="predicted"/>
<evidence type="ECO:0000313" key="2">
    <source>
        <dbReference type="Proteomes" id="UP000812013"/>
    </source>
</evidence>
<comment type="caution">
    <text evidence="1">The sequence shown here is derived from an EMBL/GenBank/DDBJ whole genome shotgun (WGS) entry which is preliminary data.</text>
</comment>
<keyword evidence="1" id="KW-0560">Oxidoreductase</keyword>
<reference evidence="1 2" key="1">
    <citation type="submission" date="2019-12" db="EMBL/GenBank/DDBJ databases">
        <title>Genome sequence of Streptomyces bambusae.</title>
        <authorList>
            <person name="Bansal K."/>
            <person name="Choksket S."/>
            <person name="Korpole S."/>
            <person name="Patil P.B."/>
        </authorList>
    </citation>
    <scope>NUCLEOTIDE SEQUENCE [LARGE SCALE GENOMIC DNA]</scope>
    <source>
        <strain evidence="1 2">SK60</strain>
    </source>
</reference>
<evidence type="ECO:0000313" key="1">
    <source>
        <dbReference type="EMBL" id="MBW5486040.1"/>
    </source>
</evidence>
<organism evidence="1 2">
    <name type="scientific">Streptomyces bambusae</name>
    <dbReference type="NCBI Taxonomy" id="1550616"/>
    <lineage>
        <taxon>Bacteria</taxon>
        <taxon>Bacillati</taxon>
        <taxon>Actinomycetota</taxon>
        <taxon>Actinomycetes</taxon>
        <taxon>Kitasatosporales</taxon>
        <taxon>Streptomycetaceae</taxon>
        <taxon>Streptomyces</taxon>
    </lineage>
</organism>
<dbReference type="Gene3D" id="3.30.70.100">
    <property type="match status" value="2"/>
</dbReference>